<evidence type="ECO:0000256" key="9">
    <source>
        <dbReference type="HAMAP-Rule" id="MF_00151"/>
    </source>
</evidence>
<dbReference type="HAMAP" id="MF_00151">
    <property type="entry name" value="PPAT_bact"/>
    <property type="match status" value="1"/>
</dbReference>
<feature type="binding site" evidence="9">
    <location>
        <position position="101"/>
    </location>
    <ligand>
        <name>ATP</name>
        <dbReference type="ChEBI" id="CHEBI:30616"/>
    </ligand>
</feature>
<dbReference type="STRING" id="1423783.FC50_GL001724"/>
<dbReference type="PANTHER" id="PTHR21342">
    <property type="entry name" value="PHOSPHOPANTETHEINE ADENYLYLTRANSFERASE"/>
    <property type="match status" value="1"/>
</dbReference>
<dbReference type="GO" id="GO:0015937">
    <property type="term" value="P:coenzyme A biosynthetic process"/>
    <property type="evidence" value="ECO:0007669"/>
    <property type="project" value="UniProtKB-UniRule"/>
</dbReference>
<name>A0A0R1U2T2_9LACO</name>
<sequence length="165" mass="17565">MTDKVAIFPGSFDPFTNGHLDTVRRASTMFDRVVVAVMTNTSKRPLFSADEKTALIQTAVAQLANVSVVAQPAALTVDFARQLHAQFIVRGLRNVQDFSYENDIAAVNARLAPDIQTVLLPAKADYAAISSSIIKEVASFGGDVSTMVPANVAAALRDKLGGSVQ</sequence>
<dbReference type="GO" id="GO:0005737">
    <property type="term" value="C:cytoplasm"/>
    <property type="evidence" value="ECO:0007669"/>
    <property type="project" value="UniProtKB-SubCell"/>
</dbReference>
<feature type="site" description="Transition state stabilizer" evidence="9">
    <location>
        <position position="19"/>
    </location>
</feature>
<feature type="binding site" evidence="9">
    <location>
        <position position="90"/>
    </location>
    <ligand>
        <name>substrate</name>
    </ligand>
</feature>
<evidence type="ECO:0000259" key="10">
    <source>
        <dbReference type="Pfam" id="PF01467"/>
    </source>
</evidence>
<dbReference type="InterPro" id="IPR001980">
    <property type="entry name" value="PPAT"/>
</dbReference>
<evidence type="ECO:0000313" key="12">
    <source>
        <dbReference type="Proteomes" id="UP000051922"/>
    </source>
</evidence>
<dbReference type="CDD" id="cd02163">
    <property type="entry name" value="PPAT"/>
    <property type="match status" value="1"/>
</dbReference>
<dbReference type="PATRIC" id="fig|1423783.4.peg.1766"/>
<comment type="catalytic activity">
    <reaction evidence="8 9">
        <text>(R)-4'-phosphopantetheine + ATP + H(+) = 3'-dephospho-CoA + diphosphate</text>
        <dbReference type="Rhea" id="RHEA:19801"/>
        <dbReference type="ChEBI" id="CHEBI:15378"/>
        <dbReference type="ChEBI" id="CHEBI:30616"/>
        <dbReference type="ChEBI" id="CHEBI:33019"/>
        <dbReference type="ChEBI" id="CHEBI:57328"/>
        <dbReference type="ChEBI" id="CHEBI:61723"/>
        <dbReference type="EC" id="2.7.7.3"/>
    </reaction>
</comment>
<comment type="subcellular location">
    <subcellularLocation>
        <location evidence="9">Cytoplasm</location>
    </subcellularLocation>
</comment>
<dbReference type="NCBIfam" id="TIGR01510">
    <property type="entry name" value="coaD_prev_kdtB"/>
    <property type="match status" value="1"/>
</dbReference>
<dbReference type="EC" id="2.7.7.3" evidence="9"/>
<feature type="binding site" evidence="9">
    <location>
        <position position="43"/>
    </location>
    <ligand>
        <name>substrate</name>
    </ligand>
</feature>
<dbReference type="RefSeq" id="WP_054650907.1">
    <property type="nucleotide sequence ID" value="NZ_AZFJ01000052.1"/>
</dbReference>
<comment type="cofactor">
    <cofactor evidence="9">
        <name>Mg(2+)</name>
        <dbReference type="ChEBI" id="CHEBI:18420"/>
    </cofactor>
</comment>
<feature type="binding site" evidence="9">
    <location>
        <begin position="11"/>
        <end position="12"/>
    </location>
    <ligand>
        <name>ATP</name>
        <dbReference type="ChEBI" id="CHEBI:30616"/>
    </ligand>
</feature>
<evidence type="ECO:0000256" key="3">
    <source>
        <dbReference type="ARBA" id="ARBA00022695"/>
    </source>
</evidence>
<dbReference type="InterPro" id="IPR014729">
    <property type="entry name" value="Rossmann-like_a/b/a_fold"/>
</dbReference>
<dbReference type="Pfam" id="PF01467">
    <property type="entry name" value="CTP_transf_like"/>
    <property type="match status" value="1"/>
</dbReference>
<proteinExistence type="inferred from homology"/>
<dbReference type="OrthoDB" id="9806661at2"/>
<dbReference type="InterPro" id="IPR004821">
    <property type="entry name" value="Cyt_trans-like"/>
</dbReference>
<evidence type="ECO:0000256" key="6">
    <source>
        <dbReference type="ARBA" id="ARBA00022842"/>
    </source>
</evidence>
<evidence type="ECO:0000256" key="2">
    <source>
        <dbReference type="ARBA" id="ARBA00022679"/>
    </source>
</evidence>
<comment type="caution">
    <text evidence="11">The sequence shown here is derived from an EMBL/GenBank/DDBJ whole genome shotgun (WGS) entry which is preliminary data.</text>
</comment>
<keyword evidence="5 9" id="KW-0067">ATP-binding</keyword>
<reference evidence="11 12" key="1">
    <citation type="journal article" date="2015" name="Genome Announc.">
        <title>Expanding the biotechnology potential of lactobacilli through comparative genomics of 213 strains and associated genera.</title>
        <authorList>
            <person name="Sun Z."/>
            <person name="Harris H.M."/>
            <person name="McCann A."/>
            <person name="Guo C."/>
            <person name="Argimon S."/>
            <person name="Zhang W."/>
            <person name="Yang X."/>
            <person name="Jeffery I.B."/>
            <person name="Cooney J.C."/>
            <person name="Kagawa T.F."/>
            <person name="Liu W."/>
            <person name="Song Y."/>
            <person name="Salvetti E."/>
            <person name="Wrobel A."/>
            <person name="Rasinkangas P."/>
            <person name="Parkhill J."/>
            <person name="Rea M.C."/>
            <person name="O'Sullivan O."/>
            <person name="Ritari J."/>
            <person name="Douillard F.P."/>
            <person name="Paul Ross R."/>
            <person name="Yang R."/>
            <person name="Briner A.E."/>
            <person name="Felis G.E."/>
            <person name="de Vos W.M."/>
            <person name="Barrangou R."/>
            <person name="Klaenhammer T.R."/>
            <person name="Caufield P.W."/>
            <person name="Cui Y."/>
            <person name="Zhang H."/>
            <person name="O'Toole P.W."/>
        </authorList>
    </citation>
    <scope>NUCLEOTIDE SEQUENCE [LARGE SCALE GENOMIC DNA]</scope>
    <source>
        <strain evidence="11 12">DSM 15945</strain>
    </source>
</reference>
<evidence type="ECO:0000256" key="5">
    <source>
        <dbReference type="ARBA" id="ARBA00022840"/>
    </source>
</evidence>
<feature type="binding site" evidence="9">
    <location>
        <begin position="126"/>
        <end position="132"/>
    </location>
    <ligand>
        <name>ATP</name>
        <dbReference type="ChEBI" id="CHEBI:30616"/>
    </ligand>
</feature>
<comment type="function">
    <text evidence="9">Reversibly transfers an adenylyl group from ATP to 4'-phosphopantetheine, yielding dephospho-CoA (dPCoA) and pyrophosphate.</text>
</comment>
<dbReference type="Gene3D" id="3.40.50.620">
    <property type="entry name" value="HUPs"/>
    <property type="match status" value="1"/>
</dbReference>
<comment type="similarity">
    <text evidence="9">Belongs to the bacterial CoaD family.</text>
</comment>
<dbReference type="GO" id="GO:0004595">
    <property type="term" value="F:pantetheine-phosphate adenylyltransferase activity"/>
    <property type="evidence" value="ECO:0007669"/>
    <property type="project" value="UniProtKB-UniRule"/>
</dbReference>
<keyword evidence="12" id="KW-1185">Reference proteome</keyword>
<evidence type="ECO:0000256" key="7">
    <source>
        <dbReference type="ARBA" id="ARBA00022993"/>
    </source>
</evidence>
<comment type="subunit">
    <text evidence="9">Homohexamer.</text>
</comment>
<keyword evidence="1 9" id="KW-0963">Cytoplasm</keyword>
<keyword evidence="7 9" id="KW-0173">Coenzyme A biosynthesis</keyword>
<dbReference type="SUPFAM" id="SSF52374">
    <property type="entry name" value="Nucleotidylyl transferase"/>
    <property type="match status" value="1"/>
</dbReference>
<dbReference type="PRINTS" id="PR01020">
    <property type="entry name" value="LPSBIOSNTHSS"/>
</dbReference>
<organism evidence="11 12">
    <name type="scientific">Lacticaseibacillus pantheris DSM 15945 = JCM 12539 = NBRC 106106</name>
    <dbReference type="NCBI Taxonomy" id="1423783"/>
    <lineage>
        <taxon>Bacteria</taxon>
        <taxon>Bacillati</taxon>
        <taxon>Bacillota</taxon>
        <taxon>Bacilli</taxon>
        <taxon>Lactobacillales</taxon>
        <taxon>Lactobacillaceae</taxon>
        <taxon>Lacticaseibacillus</taxon>
    </lineage>
</organism>
<feature type="domain" description="Cytidyltransferase-like" evidence="10">
    <location>
        <begin position="7"/>
        <end position="136"/>
    </location>
</feature>
<dbReference type="PANTHER" id="PTHR21342:SF1">
    <property type="entry name" value="PHOSPHOPANTETHEINE ADENYLYLTRANSFERASE"/>
    <property type="match status" value="1"/>
</dbReference>
<dbReference type="GO" id="GO:0005524">
    <property type="term" value="F:ATP binding"/>
    <property type="evidence" value="ECO:0007669"/>
    <property type="project" value="UniProtKB-KW"/>
</dbReference>
<evidence type="ECO:0000256" key="1">
    <source>
        <dbReference type="ARBA" id="ARBA00022490"/>
    </source>
</evidence>
<comment type="pathway">
    <text evidence="9">Cofactor biosynthesis; coenzyme A biosynthesis; CoA from (R)-pantothenate: step 4/5.</text>
</comment>
<keyword evidence="4 9" id="KW-0547">Nucleotide-binding</keyword>
<evidence type="ECO:0000256" key="4">
    <source>
        <dbReference type="ARBA" id="ARBA00022741"/>
    </source>
</evidence>
<accession>A0A0R1U2T2</accession>
<keyword evidence="3 9" id="KW-0548">Nucleotidyltransferase</keyword>
<dbReference type="AlphaFoldDB" id="A0A0R1U2T2"/>
<dbReference type="EMBL" id="AZFJ01000052">
    <property type="protein sequence ID" value="KRL85555.1"/>
    <property type="molecule type" value="Genomic_DNA"/>
</dbReference>
<keyword evidence="6 9" id="KW-0460">Magnesium</keyword>
<evidence type="ECO:0000256" key="8">
    <source>
        <dbReference type="ARBA" id="ARBA00029346"/>
    </source>
</evidence>
<dbReference type="UniPathway" id="UPA00241">
    <property type="reaction ID" value="UER00355"/>
</dbReference>
<gene>
    <name evidence="9" type="primary">coaD</name>
    <name evidence="11" type="ORF">FC50_GL001724</name>
</gene>
<keyword evidence="2 9" id="KW-0808">Transferase</keyword>
<feature type="binding site" evidence="9">
    <location>
        <position position="76"/>
    </location>
    <ligand>
        <name>substrate</name>
    </ligand>
</feature>
<feature type="binding site" evidence="9">
    <location>
        <position position="19"/>
    </location>
    <ligand>
        <name>ATP</name>
        <dbReference type="ChEBI" id="CHEBI:30616"/>
    </ligand>
</feature>
<protein>
    <recommendedName>
        <fullName evidence="9">Phosphopantetheine adenylyltransferase</fullName>
        <ecNumber evidence="9">2.7.7.3</ecNumber>
    </recommendedName>
    <alternativeName>
        <fullName evidence="9">Dephospho-CoA pyrophosphorylase</fullName>
    </alternativeName>
    <alternativeName>
        <fullName evidence="9">Pantetheine-phosphate adenylyltransferase</fullName>
        <shortName evidence="9">PPAT</shortName>
    </alternativeName>
</protein>
<evidence type="ECO:0000313" key="11">
    <source>
        <dbReference type="EMBL" id="KRL85555.1"/>
    </source>
</evidence>
<dbReference type="NCBIfam" id="TIGR00125">
    <property type="entry name" value="cyt_tran_rel"/>
    <property type="match status" value="1"/>
</dbReference>
<feature type="binding site" evidence="9">
    <location>
        <begin position="91"/>
        <end position="93"/>
    </location>
    <ligand>
        <name>ATP</name>
        <dbReference type="ChEBI" id="CHEBI:30616"/>
    </ligand>
</feature>
<dbReference type="Proteomes" id="UP000051922">
    <property type="component" value="Unassembled WGS sequence"/>
</dbReference>
<feature type="binding site" evidence="9">
    <location>
        <position position="11"/>
    </location>
    <ligand>
        <name>substrate</name>
    </ligand>
</feature>